<feature type="compositionally biased region" description="Pro residues" evidence="2">
    <location>
        <begin position="42"/>
        <end position="58"/>
    </location>
</feature>
<dbReference type="PROSITE" id="PS51257">
    <property type="entry name" value="PROKAR_LIPOPROTEIN"/>
    <property type="match status" value="1"/>
</dbReference>
<gene>
    <name evidence="4" type="ORF">SAMN02746019_00029410</name>
</gene>
<evidence type="ECO:0000313" key="5">
    <source>
        <dbReference type="Proteomes" id="UP000197025"/>
    </source>
</evidence>
<keyword evidence="5" id="KW-1185">Reference proteome</keyword>
<dbReference type="InParanoid" id="A0A212PR57"/>
<evidence type="ECO:0000256" key="2">
    <source>
        <dbReference type="SAM" id="MobiDB-lite"/>
    </source>
</evidence>
<dbReference type="AlphaFoldDB" id="A0A212PR57"/>
<dbReference type="Proteomes" id="UP000197025">
    <property type="component" value="Unassembled WGS sequence"/>
</dbReference>
<evidence type="ECO:0000256" key="1">
    <source>
        <dbReference type="ARBA" id="ARBA00009820"/>
    </source>
</evidence>
<dbReference type="OrthoDB" id="147551at2"/>
<organism evidence="4 5">
    <name type="scientific">Thermoflexus hugenholtzii JAD2</name>
    <dbReference type="NCBI Taxonomy" id="877466"/>
    <lineage>
        <taxon>Bacteria</taxon>
        <taxon>Bacillati</taxon>
        <taxon>Chloroflexota</taxon>
        <taxon>Thermoflexia</taxon>
        <taxon>Thermoflexales</taxon>
        <taxon>Thermoflexaceae</taxon>
        <taxon>Thermoflexus</taxon>
    </lineage>
</organism>
<proteinExistence type="inferred from homology"/>
<dbReference type="Gene3D" id="2.120.10.30">
    <property type="entry name" value="TolB, C-terminal domain"/>
    <property type="match status" value="1"/>
</dbReference>
<dbReference type="InterPro" id="IPR011042">
    <property type="entry name" value="6-blade_b-propeller_TolB-like"/>
</dbReference>
<dbReference type="PANTHER" id="PTHR36842">
    <property type="entry name" value="PROTEIN TOLB HOMOLOG"/>
    <property type="match status" value="1"/>
</dbReference>
<reference evidence="5" key="1">
    <citation type="submission" date="2017-06" db="EMBL/GenBank/DDBJ databases">
        <authorList>
            <person name="Varghese N."/>
            <person name="Submissions S."/>
        </authorList>
    </citation>
    <scope>NUCLEOTIDE SEQUENCE [LARGE SCALE GENOMIC DNA]</scope>
    <source>
        <strain evidence="5">JAD2</strain>
    </source>
</reference>
<sequence length="341" mass="36255">MRKLRRLCVLALIGLLGCGGPSTVAPLQTPSPLPATANPSPASTPTPAITPTPTPAPTPTSTATPTPLPLSTLRGRIVFTLCSLDYSQCDLSSVRPDGSDRIDLTATPHESESSPSVAPDGTWLVFDCMPGICRMNADGSGRRVLTSQGFSPAISPDGQRIAYSRPDGLYVMNADGSEARKLSARSAGSHTWSPDGMWIAFECYDEAGGAICLIRSDGSGERVLFSVPGGICCPAWSPDGRFLAVWQGSGVLMVPMSLPSGRLRGQAFFPSFPYGMPGGHAWSPDSQSLVISSKMDPITFQVLPGNALWIVRNIRAPFQQEEPRLLIQLEDASCLFPVWVP</sequence>
<protein>
    <submittedName>
        <fullName evidence="4">Periplasmic component of the Tol biopolymer transport system</fullName>
    </submittedName>
</protein>
<evidence type="ECO:0000313" key="4">
    <source>
        <dbReference type="EMBL" id="SNB49393.1"/>
    </source>
</evidence>
<feature type="chain" id="PRO_5012532915" evidence="3">
    <location>
        <begin position="25"/>
        <end position="341"/>
    </location>
</feature>
<keyword evidence="3" id="KW-0732">Signal</keyword>
<feature type="region of interest" description="Disordered" evidence="2">
    <location>
        <begin position="97"/>
        <end position="117"/>
    </location>
</feature>
<accession>A0A212PR57</accession>
<name>A0A212PR57_9CHLR</name>
<dbReference type="Pfam" id="PF07676">
    <property type="entry name" value="PD40"/>
    <property type="match status" value="4"/>
</dbReference>
<feature type="compositionally biased region" description="Low complexity" evidence="2">
    <location>
        <begin position="59"/>
        <end position="69"/>
    </location>
</feature>
<dbReference type="PANTHER" id="PTHR36842:SF1">
    <property type="entry name" value="PROTEIN TOLB"/>
    <property type="match status" value="1"/>
</dbReference>
<dbReference type="SUPFAM" id="SSF82171">
    <property type="entry name" value="DPP6 N-terminal domain-like"/>
    <property type="match status" value="1"/>
</dbReference>
<feature type="signal peptide" evidence="3">
    <location>
        <begin position="1"/>
        <end position="24"/>
    </location>
</feature>
<evidence type="ECO:0000256" key="3">
    <source>
        <dbReference type="SAM" id="SignalP"/>
    </source>
</evidence>
<feature type="region of interest" description="Disordered" evidence="2">
    <location>
        <begin position="27"/>
        <end position="69"/>
    </location>
</feature>
<dbReference type="InterPro" id="IPR011659">
    <property type="entry name" value="WD40"/>
</dbReference>
<comment type="similarity">
    <text evidence="1">Belongs to the TolB family.</text>
</comment>
<dbReference type="EMBL" id="FYEK01000002">
    <property type="protein sequence ID" value="SNB49393.1"/>
    <property type="molecule type" value="Genomic_DNA"/>
</dbReference>